<dbReference type="InterPro" id="IPR025528">
    <property type="entry name" value="BrnA_antitoxin"/>
</dbReference>
<organism evidence="1">
    <name type="scientific">Woronichinia naegeliana WA131</name>
    <dbReference type="NCBI Taxonomy" id="2824559"/>
    <lineage>
        <taxon>Bacteria</taxon>
        <taxon>Bacillati</taxon>
        <taxon>Cyanobacteriota</taxon>
        <taxon>Cyanophyceae</taxon>
        <taxon>Synechococcales</taxon>
        <taxon>Coelosphaeriaceae</taxon>
        <taxon>Woronichinia</taxon>
    </lineage>
</organism>
<dbReference type="KEGG" id="wna:KA717_33685"/>
<sequence>MLEKQLNMNGELMKKVISDLTLEQQLELEALAAMSDDEINTDDIPEITDWSDAKHGMFYRPDQQQITLCLDVDLIDWFKQHPQSKSYQTNINQALREYMNQQKQLLS</sequence>
<gene>
    <name evidence="1" type="ORF">KA717_33685</name>
</gene>
<dbReference type="Pfam" id="PF14384">
    <property type="entry name" value="BrnA_antitoxin"/>
    <property type="match status" value="1"/>
</dbReference>
<accession>A0A977KXY6</accession>
<evidence type="ECO:0000313" key="1">
    <source>
        <dbReference type="EMBL" id="UXE60450.1"/>
    </source>
</evidence>
<name>A0A977KXY6_9CYAN</name>
<proteinExistence type="predicted"/>
<dbReference type="EMBL" id="CP073041">
    <property type="protein sequence ID" value="UXE60450.1"/>
    <property type="molecule type" value="Genomic_DNA"/>
</dbReference>
<dbReference type="AlphaFoldDB" id="A0A977KXY6"/>
<reference evidence="1" key="1">
    <citation type="submission" date="2021-04" db="EMBL/GenBank/DDBJ databases">
        <title>Genome sequence of Woronichinia naegeliana from Washington state freshwater lake bloom.</title>
        <authorList>
            <person name="Dreher T.W."/>
        </authorList>
    </citation>
    <scope>NUCLEOTIDE SEQUENCE</scope>
    <source>
        <strain evidence="1">WA131</strain>
    </source>
</reference>
<protein>
    <submittedName>
        <fullName evidence="1">BrnA antitoxin family protein</fullName>
    </submittedName>
</protein>
<dbReference type="Proteomes" id="UP001065613">
    <property type="component" value="Chromosome"/>
</dbReference>